<dbReference type="GO" id="GO:0016887">
    <property type="term" value="F:ATP hydrolysis activity"/>
    <property type="evidence" value="ECO:0007669"/>
    <property type="project" value="RHEA"/>
</dbReference>
<dbReference type="SUPFAM" id="SSF52540">
    <property type="entry name" value="P-loop containing nucleoside triphosphate hydrolases"/>
    <property type="match status" value="1"/>
</dbReference>
<keyword evidence="1" id="KW-0547">Nucleotide-binding</keyword>
<dbReference type="AlphaFoldDB" id="A0A163IPZ2"/>
<dbReference type="InterPro" id="IPR010285">
    <property type="entry name" value="DNA_helicase_pif1-like_DEAD"/>
</dbReference>
<dbReference type="EC" id="5.6.2.3" evidence="1"/>
<keyword evidence="1" id="KW-0234">DNA repair</keyword>
<dbReference type="EMBL" id="LT549921">
    <property type="protein sequence ID" value="SAL94734.1"/>
    <property type="molecule type" value="Genomic_DNA"/>
</dbReference>
<comment type="cofactor">
    <cofactor evidence="1">
        <name>Mg(2+)</name>
        <dbReference type="ChEBI" id="CHEBI:18420"/>
    </cofactor>
</comment>
<organism evidence="3">
    <name type="scientific">Absidia glauca</name>
    <name type="common">Pin mould</name>
    <dbReference type="NCBI Taxonomy" id="4829"/>
    <lineage>
        <taxon>Eukaryota</taxon>
        <taxon>Fungi</taxon>
        <taxon>Fungi incertae sedis</taxon>
        <taxon>Mucoromycota</taxon>
        <taxon>Mucoromycotina</taxon>
        <taxon>Mucoromycetes</taxon>
        <taxon>Mucorales</taxon>
        <taxon>Cunninghamellaceae</taxon>
        <taxon>Absidia</taxon>
    </lineage>
</organism>
<dbReference type="InParanoid" id="A0A163IPZ2"/>
<dbReference type="Pfam" id="PF05970">
    <property type="entry name" value="PIF1"/>
    <property type="match status" value="1"/>
</dbReference>
<keyword evidence="1" id="KW-0227">DNA damage</keyword>
<keyword evidence="1" id="KW-0233">DNA recombination</keyword>
<protein>
    <recommendedName>
        <fullName evidence="1">ATP-dependent DNA helicase</fullName>
        <ecNumber evidence="1">5.6.2.3</ecNumber>
    </recommendedName>
</protein>
<dbReference type="STRING" id="4829.A0A163IPZ2"/>
<name>A0A163IPZ2_ABSGL</name>
<feature type="domain" description="DNA helicase Pif1-like DEAD-box helicase" evidence="2">
    <location>
        <begin position="159"/>
        <end position="245"/>
    </location>
</feature>
<dbReference type="PANTHER" id="PTHR10492">
    <property type="match status" value="1"/>
</dbReference>
<keyword evidence="1" id="KW-0347">Helicase</keyword>
<gene>
    <name evidence="3" type="primary">ABSGL_00020.1 scaffold 87</name>
</gene>
<evidence type="ECO:0000256" key="1">
    <source>
        <dbReference type="RuleBase" id="RU363044"/>
    </source>
</evidence>
<dbReference type="PANTHER" id="PTHR10492:SF57">
    <property type="entry name" value="ATP-DEPENDENT DNA HELICASE"/>
    <property type="match status" value="1"/>
</dbReference>
<evidence type="ECO:0000259" key="2">
    <source>
        <dbReference type="Pfam" id="PF05970"/>
    </source>
</evidence>
<dbReference type="InterPro" id="IPR027417">
    <property type="entry name" value="P-loop_NTPase"/>
</dbReference>
<dbReference type="Gene3D" id="3.40.50.300">
    <property type="entry name" value="P-loop containing nucleotide triphosphate hydrolases"/>
    <property type="match status" value="1"/>
</dbReference>
<reference evidence="3" key="1">
    <citation type="submission" date="2016-04" db="EMBL/GenBank/DDBJ databases">
        <authorList>
            <person name="Evans L.H."/>
            <person name="Alamgir A."/>
            <person name="Owens N."/>
            <person name="Weber N.D."/>
            <person name="Virtaneva K."/>
            <person name="Barbian K."/>
            <person name="Babar A."/>
            <person name="Rosenke K."/>
        </authorList>
    </citation>
    <scope>NUCLEOTIDE SEQUENCE [LARGE SCALE GENOMIC DNA]</scope>
    <source>
        <strain evidence="3">CBS 101.48</strain>
    </source>
</reference>
<dbReference type="GO" id="GO:0005524">
    <property type="term" value="F:ATP binding"/>
    <property type="evidence" value="ECO:0007669"/>
    <property type="project" value="UniProtKB-KW"/>
</dbReference>
<dbReference type="Proteomes" id="UP000078561">
    <property type="component" value="Unassembled WGS sequence"/>
</dbReference>
<comment type="catalytic activity">
    <reaction evidence="1">
        <text>ATP + H2O = ADP + phosphate + H(+)</text>
        <dbReference type="Rhea" id="RHEA:13065"/>
        <dbReference type="ChEBI" id="CHEBI:15377"/>
        <dbReference type="ChEBI" id="CHEBI:15378"/>
        <dbReference type="ChEBI" id="CHEBI:30616"/>
        <dbReference type="ChEBI" id="CHEBI:43474"/>
        <dbReference type="ChEBI" id="CHEBI:456216"/>
        <dbReference type="EC" id="5.6.2.3"/>
    </reaction>
</comment>
<dbReference type="GO" id="GO:0000723">
    <property type="term" value="P:telomere maintenance"/>
    <property type="evidence" value="ECO:0007669"/>
    <property type="project" value="InterPro"/>
</dbReference>
<evidence type="ECO:0000313" key="3">
    <source>
        <dbReference type="EMBL" id="SAL94734.1"/>
    </source>
</evidence>
<keyword evidence="1" id="KW-0067">ATP-binding</keyword>
<feature type="non-terminal residue" evidence="3">
    <location>
        <position position="247"/>
    </location>
</feature>
<sequence length="247" mass="28055">MHETFQDAALARGLLENDDEWDNCLEEASALAAYPSMIRRLFCYILLNCSPSNPSLLWEKYKDRMSDDHFYAFRRQYHLSNEQELDHDQMQNVYMMALGDINNVLESSQSGLARFPSLPQEYIHFFDGVDEMDTLIEMESRDFNISDQQNYLEEQIPRMNNDQQAAYNCITNALHHDGQDANQPRLFFVNGAGGTGKSLLFKILLANVRAQGQIALPVASSGIAATLLPGGRTAHSRFKIPLERNAD</sequence>
<dbReference type="GO" id="GO:0043139">
    <property type="term" value="F:5'-3' DNA helicase activity"/>
    <property type="evidence" value="ECO:0007669"/>
    <property type="project" value="UniProtKB-EC"/>
</dbReference>
<comment type="similarity">
    <text evidence="1">Belongs to the helicase family.</text>
</comment>
<keyword evidence="1" id="KW-0378">Hydrolase</keyword>
<keyword evidence="4" id="KW-1185">Reference proteome</keyword>
<evidence type="ECO:0000313" key="4">
    <source>
        <dbReference type="Proteomes" id="UP000078561"/>
    </source>
</evidence>
<accession>A0A163IPZ2</accession>
<proteinExistence type="inferred from homology"/>
<dbReference type="OrthoDB" id="5860629at2759"/>
<dbReference type="GO" id="GO:0006281">
    <property type="term" value="P:DNA repair"/>
    <property type="evidence" value="ECO:0007669"/>
    <property type="project" value="UniProtKB-KW"/>
</dbReference>
<dbReference type="OMA" id="TYIMELE"/>
<dbReference type="GO" id="GO:0006310">
    <property type="term" value="P:DNA recombination"/>
    <property type="evidence" value="ECO:0007669"/>
    <property type="project" value="UniProtKB-KW"/>
</dbReference>